<gene>
    <name evidence="3" type="ORF">C489_04282</name>
</gene>
<dbReference type="Gene3D" id="3.40.50.620">
    <property type="entry name" value="HUPs"/>
    <property type="match status" value="2"/>
</dbReference>
<name>L9Y6S0_9EURY</name>
<dbReference type="CDD" id="cd00293">
    <property type="entry name" value="USP-like"/>
    <property type="match status" value="2"/>
</dbReference>
<reference evidence="3 4" key="1">
    <citation type="journal article" date="2014" name="PLoS Genet.">
        <title>Phylogenetically driven sequencing of extremely halophilic archaea reveals strategies for static and dynamic osmo-response.</title>
        <authorList>
            <person name="Becker E.A."/>
            <person name="Seitzer P.M."/>
            <person name="Tritt A."/>
            <person name="Larsen D."/>
            <person name="Krusor M."/>
            <person name="Yao A.I."/>
            <person name="Wu D."/>
            <person name="Madern D."/>
            <person name="Eisen J.A."/>
            <person name="Darling A.E."/>
            <person name="Facciotti M.T."/>
        </authorList>
    </citation>
    <scope>NUCLEOTIDE SEQUENCE [LARGE SCALE GENOMIC DNA]</scope>
    <source>
        <strain evidence="3 4">JCM 10478</strain>
    </source>
</reference>
<accession>L9Y6S0</accession>
<dbReference type="PATRIC" id="fig|1227496.3.peg.859"/>
<dbReference type="PANTHER" id="PTHR46268:SF6">
    <property type="entry name" value="UNIVERSAL STRESS PROTEIN UP12"/>
    <property type="match status" value="1"/>
</dbReference>
<proteinExistence type="inferred from homology"/>
<keyword evidence="4" id="KW-1185">Reference proteome</keyword>
<dbReference type="STRING" id="1227496.C489_04282"/>
<comment type="similarity">
    <text evidence="1">Belongs to the universal stress protein A family.</text>
</comment>
<dbReference type="InterPro" id="IPR006016">
    <property type="entry name" value="UspA"/>
</dbReference>
<evidence type="ECO:0000313" key="4">
    <source>
        <dbReference type="Proteomes" id="UP000011632"/>
    </source>
</evidence>
<feature type="domain" description="UspA" evidence="2">
    <location>
        <begin position="155"/>
        <end position="293"/>
    </location>
</feature>
<dbReference type="Pfam" id="PF00582">
    <property type="entry name" value="Usp"/>
    <property type="match status" value="2"/>
</dbReference>
<protein>
    <submittedName>
        <fullName evidence="3">Universal stress protein UspA-like protein</fullName>
    </submittedName>
</protein>
<dbReference type="PRINTS" id="PR01438">
    <property type="entry name" value="UNVRSLSTRESS"/>
</dbReference>
<sequence>MSTMYNAILVPTDGSEHAVRAAEHALAISRWFDAPVHLLNVVDVAAAGGLFNAGGVDEEFVARLEEDGAAAIERIEAMATEADDIRAEIRRGYPPEEILEYADEHGIELIAMGTHGRTGVNRYVAGSVTERVVRESPVPVLTTRATDRDEPIENYDEILLPTDGSDAAAVAVEHGLVIAKQANARVHAVNIVNVNNVAASPHVAAPRDVLDAFESEGEAMTDAVATRARDADVDAVTAVREGIPSTGLLEYADENDIELIAMGTHGRTGLERYLLGSTTERTVRHADVPVLTVGANDGDSSPD</sequence>
<dbReference type="InterPro" id="IPR006015">
    <property type="entry name" value="Universal_stress_UspA"/>
</dbReference>
<evidence type="ECO:0000313" key="3">
    <source>
        <dbReference type="EMBL" id="ELY69759.1"/>
    </source>
</evidence>
<dbReference type="Proteomes" id="UP000011632">
    <property type="component" value="Unassembled WGS sequence"/>
</dbReference>
<comment type="caution">
    <text evidence="3">The sequence shown here is derived from an EMBL/GenBank/DDBJ whole genome shotgun (WGS) entry which is preliminary data.</text>
</comment>
<evidence type="ECO:0000259" key="2">
    <source>
        <dbReference type="Pfam" id="PF00582"/>
    </source>
</evidence>
<dbReference type="AlphaFoldDB" id="L9Y6S0"/>
<organism evidence="3 4">
    <name type="scientific">Natrinema versiforme JCM 10478</name>
    <dbReference type="NCBI Taxonomy" id="1227496"/>
    <lineage>
        <taxon>Archaea</taxon>
        <taxon>Methanobacteriati</taxon>
        <taxon>Methanobacteriota</taxon>
        <taxon>Stenosarchaea group</taxon>
        <taxon>Halobacteria</taxon>
        <taxon>Halobacteriales</taxon>
        <taxon>Natrialbaceae</taxon>
        <taxon>Natrinema</taxon>
    </lineage>
</organism>
<dbReference type="PANTHER" id="PTHR46268">
    <property type="entry name" value="STRESS RESPONSE PROTEIN NHAX"/>
    <property type="match status" value="1"/>
</dbReference>
<dbReference type="InterPro" id="IPR014729">
    <property type="entry name" value="Rossmann-like_a/b/a_fold"/>
</dbReference>
<feature type="domain" description="UspA" evidence="2">
    <location>
        <begin position="4"/>
        <end position="144"/>
    </location>
</feature>
<dbReference type="EMBL" id="AOID01000014">
    <property type="protein sequence ID" value="ELY69759.1"/>
    <property type="molecule type" value="Genomic_DNA"/>
</dbReference>
<evidence type="ECO:0000256" key="1">
    <source>
        <dbReference type="ARBA" id="ARBA00008791"/>
    </source>
</evidence>
<dbReference type="SUPFAM" id="SSF52402">
    <property type="entry name" value="Adenine nucleotide alpha hydrolases-like"/>
    <property type="match status" value="2"/>
</dbReference>